<name>A0A060C359_9BACT</name>
<keyword evidence="1" id="KW-0378">Hydrolase</keyword>
<protein>
    <submittedName>
        <fullName evidence="3">CAZy families GH5 protein</fullName>
    </submittedName>
</protein>
<proteinExistence type="predicted"/>
<sequence>MLGSEGQGGNRQQLKKDLDYMKSQGVVNLRVLVGADGPDGRP</sequence>
<evidence type="ECO:0000313" key="3">
    <source>
        <dbReference type="EMBL" id="AIA87435.1"/>
    </source>
</evidence>
<dbReference type="Pfam" id="PF26410">
    <property type="entry name" value="GH5_mannosidase"/>
    <property type="match status" value="1"/>
</dbReference>
<evidence type="ECO:0000259" key="2">
    <source>
        <dbReference type="Pfam" id="PF26410"/>
    </source>
</evidence>
<dbReference type="InterPro" id="IPR001547">
    <property type="entry name" value="Glyco_hydro_5"/>
</dbReference>
<accession>A0A060C359</accession>
<dbReference type="EMBL" id="KF120166">
    <property type="protein sequence ID" value="AIA87435.1"/>
    <property type="molecule type" value="Genomic_DNA"/>
</dbReference>
<evidence type="ECO:0000256" key="1">
    <source>
        <dbReference type="ARBA" id="ARBA00022801"/>
    </source>
</evidence>
<reference evidence="3" key="1">
    <citation type="journal article" date="2013" name="Environ. Microbiol.">
        <title>Seasonally variable intestinal metagenomes of the red palm weevil (Rhynchophorus ferrugineus).</title>
        <authorList>
            <person name="Jia S."/>
            <person name="Zhang X."/>
            <person name="Zhang G."/>
            <person name="Yin A."/>
            <person name="Zhang S."/>
            <person name="Li F."/>
            <person name="Wang L."/>
            <person name="Zhao D."/>
            <person name="Yun Q."/>
            <person name="Tala"/>
            <person name="Wang J."/>
            <person name="Sun G."/>
            <person name="Baabdullah M."/>
            <person name="Yu X."/>
            <person name="Hu S."/>
            <person name="Al-Mssallem I.S."/>
            <person name="Yu J."/>
        </authorList>
    </citation>
    <scope>NUCLEOTIDE SEQUENCE</scope>
</reference>
<feature type="domain" description="Glycoside hydrolase family 5" evidence="2">
    <location>
        <begin position="2"/>
        <end position="42"/>
    </location>
</feature>
<dbReference type="AlphaFoldDB" id="A0A060C359"/>
<organism evidence="3">
    <name type="scientific">uncultured Paludibacter sp</name>
    <dbReference type="NCBI Taxonomy" id="497635"/>
    <lineage>
        <taxon>Bacteria</taxon>
        <taxon>Pseudomonadati</taxon>
        <taxon>Bacteroidota</taxon>
        <taxon>Bacteroidia</taxon>
        <taxon>Bacteroidales</taxon>
        <taxon>Paludibacteraceae</taxon>
        <taxon>Paludibacter</taxon>
        <taxon>environmental samples</taxon>
    </lineage>
</organism>